<dbReference type="Proteomes" id="UP000018211">
    <property type="component" value="Unassembled WGS sequence"/>
</dbReference>
<proteinExistence type="inferred from homology"/>
<dbReference type="NCBIfam" id="TIGR00577">
    <property type="entry name" value="fpg"/>
    <property type="match status" value="1"/>
</dbReference>
<dbReference type="SMART" id="SM01232">
    <property type="entry name" value="H2TH"/>
    <property type="match status" value="1"/>
</dbReference>
<dbReference type="SUPFAM" id="SSF81624">
    <property type="entry name" value="N-terminal domain of MutM-like DNA repair proteins"/>
    <property type="match status" value="1"/>
</dbReference>
<keyword evidence="4 15" id="KW-0479">Metal-binding</keyword>
<dbReference type="InterPro" id="IPR020629">
    <property type="entry name" value="FPG_Glyclase"/>
</dbReference>
<organism evidence="18 19">
    <name type="scientific">Vibrio nigripulchritudo SOn1</name>
    <dbReference type="NCBI Taxonomy" id="1238450"/>
    <lineage>
        <taxon>Bacteria</taxon>
        <taxon>Pseudomonadati</taxon>
        <taxon>Pseudomonadota</taxon>
        <taxon>Gammaproteobacteria</taxon>
        <taxon>Vibrionales</taxon>
        <taxon>Vibrionaceae</taxon>
        <taxon>Vibrio</taxon>
    </lineage>
</organism>
<comment type="similarity">
    <text evidence="2 15">Belongs to the FPG family.</text>
</comment>
<comment type="caution">
    <text evidence="18">The sequence shown here is derived from an EMBL/GenBank/DDBJ whole genome shotgun (WGS) entry which is preliminary data.</text>
</comment>
<dbReference type="AlphaFoldDB" id="A0AAV2VV05"/>
<dbReference type="Gene3D" id="3.20.190.10">
    <property type="entry name" value="MutM-like, N-terminal"/>
    <property type="match status" value="1"/>
</dbReference>
<evidence type="ECO:0000256" key="7">
    <source>
        <dbReference type="ARBA" id="ARBA00022801"/>
    </source>
</evidence>
<dbReference type="SUPFAM" id="SSF46946">
    <property type="entry name" value="S13-like H2TH domain"/>
    <property type="match status" value="1"/>
</dbReference>
<comment type="function">
    <text evidence="15">Involved in base excision repair of DNA damaged by oxidation or by mutagenic agents. Acts as DNA glycosylase that recognizes and removes damaged bases. Has a preference for oxidized purines, such as 7,8-dihydro-8-oxoguanine (8-oxoG). Has AP (apurinic/apyrimidinic) lyase activity and introduces nicks in the DNA strand. Cleaves the DNA backbone by beta-delta elimination to generate a single-strand break at the site of the removed base with both 3'- and 5'-phosphates.</text>
</comment>
<dbReference type="InterPro" id="IPR035937">
    <property type="entry name" value="FPG_N"/>
</dbReference>
<evidence type="ECO:0000256" key="9">
    <source>
        <dbReference type="ARBA" id="ARBA00023125"/>
    </source>
</evidence>
<evidence type="ECO:0000256" key="3">
    <source>
        <dbReference type="ARBA" id="ARBA00011245"/>
    </source>
</evidence>
<keyword evidence="10 15" id="KW-0234">DNA repair</keyword>
<evidence type="ECO:0000256" key="5">
    <source>
        <dbReference type="ARBA" id="ARBA00022763"/>
    </source>
</evidence>
<evidence type="ECO:0000313" key="19">
    <source>
        <dbReference type="Proteomes" id="UP000018211"/>
    </source>
</evidence>
<keyword evidence="7 15" id="KW-0378">Hydrolase</keyword>
<feature type="binding site" evidence="15">
    <location>
        <position position="90"/>
    </location>
    <ligand>
        <name>DNA</name>
        <dbReference type="ChEBI" id="CHEBI:16991"/>
    </ligand>
</feature>
<feature type="active site" description="Proton donor; for delta-elimination activity" evidence="15">
    <location>
        <position position="259"/>
    </location>
</feature>
<dbReference type="Gene3D" id="1.10.8.50">
    <property type="match status" value="1"/>
</dbReference>
<dbReference type="InterPro" id="IPR000214">
    <property type="entry name" value="Znf_DNA_glyclase/AP_lyase"/>
</dbReference>
<comment type="catalytic activity">
    <reaction evidence="1 15">
        <text>Hydrolysis of DNA containing ring-opened 7-methylguanine residues, releasing 2,6-diamino-4-hydroxy-5-(N-methyl)formamidopyrimidine.</text>
        <dbReference type="EC" id="3.2.2.23"/>
    </reaction>
</comment>
<gene>
    <name evidence="15 18" type="primary">mutM</name>
    <name evidence="15" type="synonym">fpg</name>
    <name evidence="18" type="ORF">VIBNISOn1_480027</name>
</gene>
<dbReference type="PROSITE" id="PS51066">
    <property type="entry name" value="ZF_FPG_2"/>
    <property type="match status" value="1"/>
</dbReference>
<feature type="domain" description="FPG-type" evidence="16">
    <location>
        <begin position="235"/>
        <end position="269"/>
    </location>
</feature>
<keyword evidence="8 15" id="KW-0862">Zinc</keyword>
<dbReference type="InterPro" id="IPR015886">
    <property type="entry name" value="H2TH_FPG"/>
</dbReference>
<dbReference type="CDD" id="cd08966">
    <property type="entry name" value="EcFpg-like_N"/>
    <property type="match status" value="1"/>
</dbReference>
<evidence type="ECO:0000313" key="18">
    <source>
        <dbReference type="EMBL" id="CCO48228.1"/>
    </source>
</evidence>
<evidence type="ECO:0000256" key="1">
    <source>
        <dbReference type="ARBA" id="ARBA00001668"/>
    </source>
</evidence>
<keyword evidence="11 15" id="KW-0456">Lyase</keyword>
<evidence type="ECO:0000256" key="12">
    <source>
        <dbReference type="ARBA" id="ARBA00023268"/>
    </source>
</evidence>
<evidence type="ECO:0000256" key="13">
    <source>
        <dbReference type="ARBA" id="ARBA00023295"/>
    </source>
</evidence>
<comment type="subunit">
    <text evidence="3 15">Monomer.</text>
</comment>
<evidence type="ECO:0000256" key="8">
    <source>
        <dbReference type="ARBA" id="ARBA00022833"/>
    </source>
</evidence>
<evidence type="ECO:0000256" key="10">
    <source>
        <dbReference type="ARBA" id="ARBA00023204"/>
    </source>
</evidence>
<dbReference type="FunFam" id="3.20.190.10:FF:000001">
    <property type="entry name" value="Formamidopyrimidine-DNA glycosylase"/>
    <property type="match status" value="1"/>
</dbReference>
<accession>A0AAV2VV05</accession>
<dbReference type="PANTHER" id="PTHR22993">
    <property type="entry name" value="FORMAMIDOPYRIMIDINE-DNA GLYCOSYLASE"/>
    <property type="match status" value="1"/>
</dbReference>
<evidence type="ECO:0000256" key="6">
    <source>
        <dbReference type="ARBA" id="ARBA00022771"/>
    </source>
</evidence>
<dbReference type="GO" id="GO:0006284">
    <property type="term" value="P:base-excision repair"/>
    <property type="evidence" value="ECO:0007669"/>
    <property type="project" value="InterPro"/>
</dbReference>
<feature type="active site" description="Proton donor" evidence="15">
    <location>
        <position position="3"/>
    </location>
</feature>
<dbReference type="GO" id="GO:0034039">
    <property type="term" value="F:8-oxo-7,8-dihydroguanine DNA N-glycosylase activity"/>
    <property type="evidence" value="ECO:0007669"/>
    <property type="project" value="TreeGrafter"/>
</dbReference>
<keyword evidence="12 15" id="KW-0511">Multifunctional enzyme</keyword>
<keyword evidence="6 15" id="KW-0863">Zinc-finger</keyword>
<evidence type="ECO:0000256" key="11">
    <source>
        <dbReference type="ARBA" id="ARBA00023239"/>
    </source>
</evidence>
<feature type="active site" description="Proton donor; for beta-elimination activity" evidence="15">
    <location>
        <position position="57"/>
    </location>
</feature>
<dbReference type="GO" id="GO:0140078">
    <property type="term" value="F:class I DNA-(apurinic or apyrimidinic site) endonuclease activity"/>
    <property type="evidence" value="ECO:0007669"/>
    <property type="project" value="UniProtKB-EC"/>
</dbReference>
<dbReference type="EC" id="3.2.2.23" evidence="15"/>
<evidence type="ECO:0000256" key="14">
    <source>
        <dbReference type="ARBA" id="ARBA00044632"/>
    </source>
</evidence>
<keyword evidence="13 15" id="KW-0326">Glycosidase</keyword>
<keyword evidence="9 15" id="KW-0238">DNA-binding</keyword>
<feature type="binding site" evidence="15">
    <location>
        <position position="109"/>
    </location>
    <ligand>
        <name>DNA</name>
        <dbReference type="ChEBI" id="CHEBI:16991"/>
    </ligand>
</feature>
<dbReference type="PANTHER" id="PTHR22993:SF9">
    <property type="entry name" value="FORMAMIDOPYRIMIDINE-DNA GLYCOSYLASE"/>
    <property type="match status" value="1"/>
</dbReference>
<dbReference type="GO" id="GO:0003684">
    <property type="term" value="F:damaged DNA binding"/>
    <property type="evidence" value="ECO:0007669"/>
    <property type="project" value="InterPro"/>
</dbReference>
<dbReference type="NCBIfam" id="NF002211">
    <property type="entry name" value="PRK01103.1"/>
    <property type="match status" value="1"/>
</dbReference>
<comment type="catalytic activity">
    <reaction evidence="14 15">
        <text>2'-deoxyribonucleotide-(2'-deoxyribose 5'-phosphate)-2'-deoxyribonucleotide-DNA = a 3'-end 2'-deoxyribonucleotide-(2,3-dehydro-2,3-deoxyribose 5'-phosphate)-DNA + a 5'-end 5'-phospho-2'-deoxyribonucleoside-DNA + H(+)</text>
        <dbReference type="Rhea" id="RHEA:66592"/>
        <dbReference type="Rhea" id="RHEA-COMP:13180"/>
        <dbReference type="Rhea" id="RHEA-COMP:16897"/>
        <dbReference type="Rhea" id="RHEA-COMP:17067"/>
        <dbReference type="ChEBI" id="CHEBI:15378"/>
        <dbReference type="ChEBI" id="CHEBI:136412"/>
        <dbReference type="ChEBI" id="CHEBI:157695"/>
        <dbReference type="ChEBI" id="CHEBI:167181"/>
        <dbReference type="EC" id="4.2.99.18"/>
    </reaction>
</comment>
<dbReference type="SUPFAM" id="SSF57716">
    <property type="entry name" value="Glucocorticoid receptor-like (DNA-binding domain)"/>
    <property type="match status" value="1"/>
</dbReference>
<comment type="cofactor">
    <cofactor evidence="15">
        <name>Zn(2+)</name>
        <dbReference type="ChEBI" id="CHEBI:29105"/>
    </cofactor>
    <text evidence="15">Binds 1 zinc ion per subunit.</text>
</comment>
<dbReference type="InterPro" id="IPR012319">
    <property type="entry name" value="FPG_cat"/>
</dbReference>
<feature type="active site" description="Schiff-base intermediate with DNA" evidence="15">
    <location>
        <position position="2"/>
    </location>
</feature>
<dbReference type="GO" id="GO:0008270">
    <property type="term" value="F:zinc ion binding"/>
    <property type="evidence" value="ECO:0007669"/>
    <property type="project" value="UniProtKB-UniRule"/>
</dbReference>
<evidence type="ECO:0000259" key="17">
    <source>
        <dbReference type="PROSITE" id="PS51068"/>
    </source>
</evidence>
<dbReference type="Pfam" id="PF06827">
    <property type="entry name" value="zf-FPG_IleRS"/>
    <property type="match status" value="1"/>
</dbReference>
<protein>
    <recommendedName>
        <fullName evidence="15">Formamidopyrimidine-DNA glycosylase</fullName>
        <shortName evidence="15">Fapy-DNA glycosylase</shortName>
        <ecNumber evidence="15">3.2.2.23</ecNumber>
    </recommendedName>
    <alternativeName>
        <fullName evidence="15">DNA-(apurinic or apyrimidinic site) lyase MutM</fullName>
        <shortName evidence="15">AP lyase MutM</shortName>
        <ecNumber evidence="15">4.2.99.18</ecNumber>
    </alternativeName>
</protein>
<dbReference type="PROSITE" id="PS51068">
    <property type="entry name" value="FPG_CAT"/>
    <property type="match status" value="1"/>
</dbReference>
<dbReference type="InterPro" id="IPR010979">
    <property type="entry name" value="Ribosomal_uS13-like_H2TH"/>
</dbReference>
<feature type="binding site" evidence="15">
    <location>
        <position position="150"/>
    </location>
    <ligand>
        <name>DNA</name>
        <dbReference type="ChEBI" id="CHEBI:16991"/>
    </ligand>
</feature>
<feature type="domain" description="Formamidopyrimidine-DNA glycosylase catalytic" evidence="17">
    <location>
        <begin position="2"/>
        <end position="112"/>
    </location>
</feature>
<dbReference type="EMBL" id="CAOF01000140">
    <property type="protein sequence ID" value="CCO48228.1"/>
    <property type="molecule type" value="Genomic_DNA"/>
</dbReference>
<dbReference type="FunFam" id="1.10.8.50:FF:000003">
    <property type="entry name" value="Formamidopyrimidine-DNA glycosylase"/>
    <property type="match status" value="1"/>
</dbReference>
<evidence type="ECO:0000256" key="15">
    <source>
        <dbReference type="HAMAP-Rule" id="MF_00103"/>
    </source>
</evidence>
<dbReference type="EC" id="4.2.99.18" evidence="15"/>
<evidence type="ECO:0000259" key="16">
    <source>
        <dbReference type="PROSITE" id="PS51066"/>
    </source>
</evidence>
<dbReference type="HAMAP" id="MF_00103">
    <property type="entry name" value="Fapy_DNA_glycosyl"/>
    <property type="match status" value="1"/>
</dbReference>
<reference evidence="18 19" key="1">
    <citation type="journal article" date="2013" name="ISME J.">
        <title>Comparative genomics of pathogenic lineages of Vibrio nigripulchritudo identifies virulence-associated traits.</title>
        <authorList>
            <person name="Goudenege D."/>
            <person name="Labreuche Y."/>
            <person name="Krin E."/>
            <person name="Ansquer D."/>
            <person name="Mangenot S."/>
            <person name="Calteau A."/>
            <person name="Medigue C."/>
            <person name="Mazel D."/>
            <person name="Polz M.F."/>
            <person name="Le Roux F."/>
        </authorList>
    </citation>
    <scope>NUCLEOTIDE SEQUENCE [LARGE SCALE GENOMIC DNA]</scope>
    <source>
        <strain evidence="18 19">SOn1</strain>
    </source>
</reference>
<dbReference type="Pfam" id="PF06831">
    <property type="entry name" value="H2TH"/>
    <property type="match status" value="1"/>
</dbReference>
<sequence length="273" mass="30760">MPELPEVEVSRLGITPHLKGQKVKAIHVRQPKLRWMVPDSLQSLVGEEIVDITRRAKYLMIETKAGSAVVHLGMSGSLRILDAMIEPGKHDHVDLVLKNGKVLRYNDPRRFGSWLHAEPGEQHEVLSHLGPEPLTEEFSLEYFVDKAKRKKTVVKQFIMDNKVVVGVGNIYANESLFMSRIHPQTPANQLTDDELALLHKNIIAVLETAIKQGGTTLKDFNQVDGKPGYFAQVLQVYGRTGEQCQACESEIEEVKIGQRNTFYCPECQPLERS</sequence>
<dbReference type="RefSeq" id="WP_022612774.1">
    <property type="nucleotide sequence ID" value="NZ_LK391965.1"/>
</dbReference>
<evidence type="ECO:0000256" key="4">
    <source>
        <dbReference type="ARBA" id="ARBA00022723"/>
    </source>
</evidence>
<name>A0AAV2VV05_9VIBR</name>
<keyword evidence="5 15" id="KW-0227">DNA damage</keyword>
<dbReference type="Pfam" id="PF01149">
    <property type="entry name" value="Fapy_DNA_glyco"/>
    <property type="match status" value="1"/>
</dbReference>
<dbReference type="InterPro" id="IPR010663">
    <property type="entry name" value="Znf_FPG/IleRS"/>
</dbReference>
<evidence type="ECO:0000256" key="2">
    <source>
        <dbReference type="ARBA" id="ARBA00009409"/>
    </source>
</evidence>
<dbReference type="SMART" id="SM00898">
    <property type="entry name" value="Fapy_DNA_glyco"/>
    <property type="match status" value="1"/>
</dbReference>